<feature type="signal peptide" evidence="2">
    <location>
        <begin position="1"/>
        <end position="21"/>
    </location>
</feature>
<reference evidence="3" key="1">
    <citation type="submission" date="2022-04" db="EMBL/GenBank/DDBJ databases">
        <title>Whole genome sequence of Sphaerotilus sp. FB-5.</title>
        <authorList>
            <person name="Takeda M."/>
            <person name="Narihara S."/>
            <person name="Akimoto M."/>
            <person name="Akimoto R."/>
            <person name="Nishiyashiki S."/>
            <person name="Murakami T."/>
        </authorList>
    </citation>
    <scope>NUCLEOTIDE SEQUENCE</scope>
    <source>
        <strain evidence="3">FB-5</strain>
    </source>
</reference>
<evidence type="ECO:0000313" key="3">
    <source>
        <dbReference type="EMBL" id="BDI08050.1"/>
    </source>
</evidence>
<dbReference type="Pfam" id="PF02321">
    <property type="entry name" value="OEP"/>
    <property type="match status" value="2"/>
</dbReference>
<comment type="similarity">
    <text evidence="1">Belongs to the outer membrane factor (OMF) (TC 1.B.17) family.</text>
</comment>
<feature type="chain" id="PRO_5046335534" evidence="2">
    <location>
        <begin position="22"/>
        <end position="444"/>
    </location>
</feature>
<evidence type="ECO:0000256" key="2">
    <source>
        <dbReference type="SAM" id="SignalP"/>
    </source>
</evidence>
<gene>
    <name evidence="3" type="primary">cyaE</name>
    <name evidence="3" type="ORF">CATMQ487_50200</name>
</gene>
<sequence length="444" mass="47255">MKPLLISATIAALMACGPAAAREDDPLMCAAGTPSPSTGAVSIGSVVRAIVCQNSAVQRRQGLVEQARAAEDRARGLRQPSVRIDTSADAVRHEGSDLAAAARLSWTLFDFGAADAQVRQARRALEAVLDEQRVDTLAALAEGAQSFAGAEVAQGRYEAAVQNLRTAQDSLAAAQARRSAGAASASEQLSAQTAVHQARFELTRAHGDLRATRGALALAMGLRAGDLQAAALAVDDTDDGLLRQPIDFAALVDEARERHPRVLAARSRLEESVARETSLRAQRWGQVDMNASAGRERSSTDSRVQGTATAALRWTLPLMDRGERDSSLRDALAQTRVGQARLADALRQTELQVWQDGQALLAERAALREGQRVLDSAMLALQADVERYRLGAASLRDVLAAQTQLSGARYQWVEVRARARQAGWRLAAALGRLGPLGGLPLPPP</sequence>
<dbReference type="RefSeq" id="WP_251971187.1">
    <property type="nucleotide sequence ID" value="NZ_AP025730.1"/>
</dbReference>
<evidence type="ECO:0000256" key="1">
    <source>
        <dbReference type="ARBA" id="ARBA00007613"/>
    </source>
</evidence>
<dbReference type="PROSITE" id="PS51257">
    <property type="entry name" value="PROKAR_LIPOPROTEIN"/>
    <property type="match status" value="1"/>
</dbReference>
<evidence type="ECO:0000313" key="4">
    <source>
        <dbReference type="Proteomes" id="UP001057498"/>
    </source>
</evidence>
<dbReference type="InterPro" id="IPR003423">
    <property type="entry name" value="OMP_efflux"/>
</dbReference>
<organism evidence="3 4">
    <name type="scientific">Sphaerotilus microaerophilus</name>
    <dbReference type="NCBI Taxonomy" id="2914710"/>
    <lineage>
        <taxon>Bacteria</taxon>
        <taxon>Pseudomonadati</taxon>
        <taxon>Pseudomonadota</taxon>
        <taxon>Betaproteobacteria</taxon>
        <taxon>Burkholderiales</taxon>
        <taxon>Sphaerotilaceae</taxon>
        <taxon>Sphaerotilus</taxon>
    </lineage>
</organism>
<dbReference type="SUPFAM" id="SSF56954">
    <property type="entry name" value="Outer membrane efflux proteins (OEP)"/>
    <property type="match status" value="1"/>
</dbReference>
<dbReference type="PANTHER" id="PTHR30203:SF29">
    <property type="entry name" value="PROTEIN CYAE"/>
    <property type="match status" value="1"/>
</dbReference>
<dbReference type="EMBL" id="AP025730">
    <property type="protein sequence ID" value="BDI08050.1"/>
    <property type="molecule type" value="Genomic_DNA"/>
</dbReference>
<name>A0ABN6PVX8_9BURK</name>
<accession>A0ABN6PVX8</accession>
<keyword evidence="4" id="KW-1185">Reference proteome</keyword>
<dbReference type="PANTHER" id="PTHR30203">
    <property type="entry name" value="OUTER MEMBRANE CATION EFFLUX PROTEIN"/>
    <property type="match status" value="1"/>
</dbReference>
<protein>
    <submittedName>
        <fullName evidence="3">Protein CyaE</fullName>
    </submittedName>
</protein>
<dbReference type="InterPro" id="IPR010131">
    <property type="entry name" value="MdtP/NodT-like"/>
</dbReference>
<dbReference type="Proteomes" id="UP001057498">
    <property type="component" value="Chromosome"/>
</dbReference>
<proteinExistence type="inferred from homology"/>
<keyword evidence="2" id="KW-0732">Signal</keyword>
<dbReference type="Gene3D" id="1.20.1600.10">
    <property type="entry name" value="Outer membrane efflux proteins (OEP)"/>
    <property type="match status" value="1"/>
</dbReference>